<feature type="coiled-coil region" evidence="3">
    <location>
        <begin position="233"/>
        <end position="270"/>
    </location>
</feature>
<dbReference type="EMBL" id="ML119685">
    <property type="protein sequence ID" value="RPA80730.1"/>
    <property type="molecule type" value="Genomic_DNA"/>
</dbReference>
<gene>
    <name evidence="7" type="ORF">BJ508DRAFT_376906</name>
</gene>
<dbReference type="PROSITE" id="PS50192">
    <property type="entry name" value="T_SNARE"/>
    <property type="match status" value="1"/>
</dbReference>
<dbReference type="GO" id="GO:0006906">
    <property type="term" value="P:vesicle fusion"/>
    <property type="evidence" value="ECO:0007669"/>
    <property type="project" value="TreeGrafter"/>
</dbReference>
<proteinExistence type="inferred from homology"/>
<evidence type="ECO:0000313" key="8">
    <source>
        <dbReference type="Proteomes" id="UP000275078"/>
    </source>
</evidence>
<dbReference type="GO" id="GO:0006887">
    <property type="term" value="P:exocytosis"/>
    <property type="evidence" value="ECO:0007669"/>
    <property type="project" value="TreeGrafter"/>
</dbReference>
<dbReference type="SUPFAM" id="SSF47661">
    <property type="entry name" value="t-snare proteins"/>
    <property type="match status" value="1"/>
</dbReference>
<dbReference type="Gene3D" id="1.20.5.110">
    <property type="match status" value="1"/>
</dbReference>
<dbReference type="CDD" id="cd15849">
    <property type="entry name" value="SNARE_Sso1"/>
    <property type="match status" value="1"/>
</dbReference>
<evidence type="ECO:0000259" key="6">
    <source>
        <dbReference type="PROSITE" id="PS50192"/>
    </source>
</evidence>
<dbReference type="InterPro" id="IPR010989">
    <property type="entry name" value="SNARE"/>
</dbReference>
<comment type="subcellular location">
    <subcellularLocation>
        <location evidence="1">Membrane</location>
        <topology evidence="1">Single-pass type IV membrane protein</topology>
    </subcellularLocation>
</comment>
<evidence type="ECO:0000256" key="3">
    <source>
        <dbReference type="SAM" id="Coils"/>
    </source>
</evidence>
<dbReference type="Pfam" id="PF05739">
    <property type="entry name" value="SNARE"/>
    <property type="match status" value="1"/>
</dbReference>
<dbReference type="PROSITE" id="PS00914">
    <property type="entry name" value="SYNTAXIN"/>
    <property type="match status" value="1"/>
</dbReference>
<evidence type="ECO:0000256" key="2">
    <source>
        <dbReference type="ARBA" id="ARBA00009063"/>
    </source>
</evidence>
<dbReference type="GO" id="GO:0048278">
    <property type="term" value="P:vesicle docking"/>
    <property type="evidence" value="ECO:0007669"/>
    <property type="project" value="TreeGrafter"/>
</dbReference>
<accession>A0A3N4I9C4</accession>
<evidence type="ECO:0000256" key="4">
    <source>
        <dbReference type="SAM" id="MobiDB-lite"/>
    </source>
</evidence>
<dbReference type="OrthoDB" id="10255013at2759"/>
<dbReference type="PANTHER" id="PTHR19957:SF307">
    <property type="entry name" value="PROTEIN SSO1-RELATED"/>
    <property type="match status" value="1"/>
</dbReference>
<organism evidence="7 8">
    <name type="scientific">Ascobolus immersus RN42</name>
    <dbReference type="NCBI Taxonomy" id="1160509"/>
    <lineage>
        <taxon>Eukaryota</taxon>
        <taxon>Fungi</taxon>
        <taxon>Dikarya</taxon>
        <taxon>Ascomycota</taxon>
        <taxon>Pezizomycotina</taxon>
        <taxon>Pezizomycetes</taxon>
        <taxon>Pezizales</taxon>
        <taxon>Ascobolaceae</taxon>
        <taxon>Ascobolus</taxon>
    </lineage>
</organism>
<dbReference type="GO" id="GO:0006886">
    <property type="term" value="P:intracellular protein transport"/>
    <property type="evidence" value="ECO:0007669"/>
    <property type="project" value="InterPro"/>
</dbReference>
<evidence type="ECO:0000256" key="1">
    <source>
        <dbReference type="ARBA" id="ARBA00004211"/>
    </source>
</evidence>
<keyword evidence="5" id="KW-1133">Transmembrane helix</keyword>
<dbReference type="GO" id="GO:0005484">
    <property type="term" value="F:SNAP receptor activity"/>
    <property type="evidence" value="ECO:0007669"/>
    <property type="project" value="InterPro"/>
</dbReference>
<keyword evidence="5" id="KW-0812">Transmembrane</keyword>
<dbReference type="InterPro" id="IPR045242">
    <property type="entry name" value="Syntaxin"/>
</dbReference>
<dbReference type="GO" id="GO:0012505">
    <property type="term" value="C:endomembrane system"/>
    <property type="evidence" value="ECO:0007669"/>
    <property type="project" value="TreeGrafter"/>
</dbReference>
<name>A0A3N4I9C4_ASCIM</name>
<evidence type="ECO:0000313" key="7">
    <source>
        <dbReference type="EMBL" id="RPA80730.1"/>
    </source>
</evidence>
<evidence type="ECO:0000256" key="5">
    <source>
        <dbReference type="SAM" id="Phobius"/>
    </source>
</evidence>
<sequence length="378" mass="42523">MQVITAGTTIGDIRKCIGFFDNHSPSDQQDPFANPNPYAQPESNPYAQPQQGYNSYAPTSAQSQPQQNTYEMRTLGQQSTDIGHTAQEAHEIIWPQVRESKQMMANILALRVEMHKDMDKSESAEKKRQVDRLMAELQSFNKQLKTTIQRARGKFGEGTVIDTDMNTFMKNIKEHTEAERALATELQRQLVAQYKIAHNIQSDDPEGDREAWQAVESGQVTQIFQSAAMGARRQGARNALSNAQARHQEIQNIAQQMEELLQLFETMNQMIIEQEPVVEQIHTSAVEAQTNIEDGVQQLGTGIESAKAARRKKWWCLLIVVILIVIIVIVVMVVVVKPIIEESNKNKRSLEYLAHTRRSLLEGNSNLFSSGSPVGTIP</sequence>
<dbReference type="AlphaFoldDB" id="A0A3N4I9C4"/>
<feature type="compositionally biased region" description="Polar residues" evidence="4">
    <location>
        <begin position="41"/>
        <end position="69"/>
    </location>
</feature>
<feature type="coiled-coil region" evidence="3">
    <location>
        <begin position="123"/>
        <end position="150"/>
    </location>
</feature>
<dbReference type="Proteomes" id="UP000275078">
    <property type="component" value="Unassembled WGS sequence"/>
</dbReference>
<dbReference type="STRING" id="1160509.A0A3N4I9C4"/>
<dbReference type="GO" id="GO:0000149">
    <property type="term" value="F:SNARE binding"/>
    <property type="evidence" value="ECO:0007669"/>
    <property type="project" value="TreeGrafter"/>
</dbReference>
<comment type="similarity">
    <text evidence="2">Belongs to the syntaxin family.</text>
</comment>
<dbReference type="GO" id="GO:0005886">
    <property type="term" value="C:plasma membrane"/>
    <property type="evidence" value="ECO:0007669"/>
    <property type="project" value="TreeGrafter"/>
</dbReference>
<dbReference type="SMART" id="SM00397">
    <property type="entry name" value="t_SNARE"/>
    <property type="match status" value="1"/>
</dbReference>
<keyword evidence="5" id="KW-0472">Membrane</keyword>
<dbReference type="InterPro" id="IPR006012">
    <property type="entry name" value="Syntaxin/epimorphin_CS"/>
</dbReference>
<reference evidence="7 8" key="1">
    <citation type="journal article" date="2018" name="Nat. Ecol. Evol.">
        <title>Pezizomycetes genomes reveal the molecular basis of ectomycorrhizal truffle lifestyle.</title>
        <authorList>
            <person name="Murat C."/>
            <person name="Payen T."/>
            <person name="Noel B."/>
            <person name="Kuo A."/>
            <person name="Morin E."/>
            <person name="Chen J."/>
            <person name="Kohler A."/>
            <person name="Krizsan K."/>
            <person name="Balestrini R."/>
            <person name="Da Silva C."/>
            <person name="Montanini B."/>
            <person name="Hainaut M."/>
            <person name="Levati E."/>
            <person name="Barry K.W."/>
            <person name="Belfiori B."/>
            <person name="Cichocki N."/>
            <person name="Clum A."/>
            <person name="Dockter R.B."/>
            <person name="Fauchery L."/>
            <person name="Guy J."/>
            <person name="Iotti M."/>
            <person name="Le Tacon F."/>
            <person name="Lindquist E.A."/>
            <person name="Lipzen A."/>
            <person name="Malagnac F."/>
            <person name="Mello A."/>
            <person name="Molinier V."/>
            <person name="Miyauchi S."/>
            <person name="Poulain J."/>
            <person name="Riccioni C."/>
            <person name="Rubini A."/>
            <person name="Sitrit Y."/>
            <person name="Splivallo R."/>
            <person name="Traeger S."/>
            <person name="Wang M."/>
            <person name="Zifcakova L."/>
            <person name="Wipf D."/>
            <person name="Zambonelli A."/>
            <person name="Paolocci F."/>
            <person name="Nowrousian M."/>
            <person name="Ottonello S."/>
            <person name="Baldrian P."/>
            <person name="Spatafora J.W."/>
            <person name="Henrissat B."/>
            <person name="Nagy L.G."/>
            <person name="Aury J.M."/>
            <person name="Wincker P."/>
            <person name="Grigoriev I.V."/>
            <person name="Bonfante P."/>
            <person name="Martin F.M."/>
        </authorList>
    </citation>
    <scope>NUCLEOTIDE SEQUENCE [LARGE SCALE GENOMIC DNA]</scope>
    <source>
        <strain evidence="7 8">RN42</strain>
    </source>
</reference>
<protein>
    <recommendedName>
        <fullName evidence="6">t-SNARE coiled-coil homology domain-containing protein</fullName>
    </recommendedName>
</protein>
<keyword evidence="8" id="KW-1185">Reference proteome</keyword>
<keyword evidence="3" id="KW-0175">Coiled coil</keyword>
<dbReference type="InterPro" id="IPR000727">
    <property type="entry name" value="T_SNARE_dom"/>
</dbReference>
<feature type="region of interest" description="Disordered" evidence="4">
    <location>
        <begin position="21"/>
        <end position="69"/>
    </location>
</feature>
<feature type="domain" description="T-SNARE coiled-coil homology" evidence="6">
    <location>
        <begin position="240"/>
        <end position="302"/>
    </location>
</feature>
<dbReference type="PANTHER" id="PTHR19957">
    <property type="entry name" value="SYNTAXIN"/>
    <property type="match status" value="1"/>
</dbReference>
<feature type="transmembrane region" description="Helical" evidence="5">
    <location>
        <begin position="314"/>
        <end position="336"/>
    </location>
</feature>
<dbReference type="GO" id="GO:0031201">
    <property type="term" value="C:SNARE complex"/>
    <property type="evidence" value="ECO:0007669"/>
    <property type="project" value="TreeGrafter"/>
</dbReference>